<dbReference type="Gene3D" id="1.10.246.130">
    <property type="match status" value="1"/>
</dbReference>
<dbReference type="Gene3D" id="3.60.20.40">
    <property type="match status" value="1"/>
</dbReference>
<evidence type="ECO:0000313" key="3">
    <source>
        <dbReference type="Proteomes" id="UP000293874"/>
    </source>
</evidence>
<feature type="chain" id="PRO_5020803234" evidence="1">
    <location>
        <begin position="20"/>
        <end position="637"/>
    </location>
</feature>
<dbReference type="RefSeq" id="WP_130544283.1">
    <property type="nucleotide sequence ID" value="NZ_CP042431.1"/>
</dbReference>
<dbReference type="InterPro" id="IPR043137">
    <property type="entry name" value="GGT_ssub_C"/>
</dbReference>
<dbReference type="PANTHER" id="PTHR43881">
    <property type="entry name" value="GAMMA-GLUTAMYLTRANSPEPTIDASE (AFU_ORTHOLOGUE AFUA_4G13580)"/>
    <property type="match status" value="1"/>
</dbReference>
<evidence type="ECO:0000313" key="2">
    <source>
        <dbReference type="EMBL" id="RZS65042.1"/>
    </source>
</evidence>
<feature type="signal peptide" evidence="1">
    <location>
        <begin position="1"/>
        <end position="19"/>
    </location>
</feature>
<keyword evidence="1" id="KW-0732">Signal</keyword>
<dbReference type="AlphaFoldDB" id="A0A4Q7ME86"/>
<dbReference type="EMBL" id="SGXA01000006">
    <property type="protein sequence ID" value="RZS65042.1"/>
    <property type="molecule type" value="Genomic_DNA"/>
</dbReference>
<dbReference type="OrthoDB" id="9781342at2"/>
<keyword evidence="2" id="KW-0378">Hydrolase</keyword>
<protein>
    <submittedName>
        <fullName evidence="2">Gamma-glutamyltranspeptidase/glutathione hydrolase</fullName>
    </submittedName>
</protein>
<dbReference type="InterPro" id="IPR052896">
    <property type="entry name" value="GGT-like_enzyme"/>
</dbReference>
<comment type="caution">
    <text evidence="2">The sequence shown here is derived from an EMBL/GenBank/DDBJ whole genome shotgun (WGS) entry which is preliminary data.</text>
</comment>
<proteinExistence type="predicted"/>
<keyword evidence="3" id="KW-1185">Reference proteome</keyword>
<dbReference type="Pfam" id="PF01019">
    <property type="entry name" value="G_glu_transpept"/>
    <property type="match status" value="1"/>
</dbReference>
<name>A0A4Q7ME86_9BACT</name>
<accession>A0A4Q7ME86</accession>
<dbReference type="InterPro" id="IPR043138">
    <property type="entry name" value="GGT_lsub"/>
</dbReference>
<dbReference type="PANTHER" id="PTHR43881:SF1">
    <property type="entry name" value="GAMMA-GLUTAMYLTRANSPEPTIDASE (AFU_ORTHOLOGUE AFUA_4G13580)"/>
    <property type="match status" value="1"/>
</dbReference>
<dbReference type="GO" id="GO:0016787">
    <property type="term" value="F:hydrolase activity"/>
    <property type="evidence" value="ECO:0007669"/>
    <property type="project" value="UniProtKB-KW"/>
</dbReference>
<dbReference type="Proteomes" id="UP000293874">
    <property type="component" value="Unassembled WGS sequence"/>
</dbReference>
<gene>
    <name evidence="2" type="ORF">EV199_5796</name>
</gene>
<reference evidence="2 3" key="1">
    <citation type="submission" date="2019-02" db="EMBL/GenBank/DDBJ databases">
        <title>Genomic Encyclopedia of Type Strains, Phase IV (KMG-IV): sequencing the most valuable type-strain genomes for metagenomic binning, comparative biology and taxonomic classification.</title>
        <authorList>
            <person name="Goeker M."/>
        </authorList>
    </citation>
    <scope>NUCLEOTIDE SEQUENCE [LARGE SCALE GENOMIC DNA]</scope>
    <source>
        <strain evidence="2 3">DSM 18116</strain>
    </source>
</reference>
<evidence type="ECO:0000256" key="1">
    <source>
        <dbReference type="SAM" id="SignalP"/>
    </source>
</evidence>
<organism evidence="2 3">
    <name type="scientific">Pseudobacter ginsenosidimutans</name>
    <dbReference type="NCBI Taxonomy" id="661488"/>
    <lineage>
        <taxon>Bacteria</taxon>
        <taxon>Pseudomonadati</taxon>
        <taxon>Bacteroidota</taxon>
        <taxon>Chitinophagia</taxon>
        <taxon>Chitinophagales</taxon>
        <taxon>Chitinophagaceae</taxon>
        <taxon>Pseudobacter</taxon>
    </lineage>
</organism>
<dbReference type="PRINTS" id="PR01210">
    <property type="entry name" value="GGTRANSPTASE"/>
</dbReference>
<dbReference type="SUPFAM" id="SSF56235">
    <property type="entry name" value="N-terminal nucleophile aminohydrolases (Ntn hydrolases)"/>
    <property type="match status" value="1"/>
</dbReference>
<dbReference type="InterPro" id="IPR029055">
    <property type="entry name" value="Ntn_hydrolases_N"/>
</dbReference>
<sequence>MKHLLLTGCLLAAVLTVAAQQTQKPPLHGKHWMAITGKPLAATAGSMIFQKGGNAIDAACAMLAATCTMWDVLSWGGETQALIYNPKTKKVIGINALGVAPTGATAAHFKSQGLDFPPEFGPQAAVTPGTPAGLCHMLAEYGTMSLKQILAPAMELAAGYPIEAQTANSIERGKARIKEWPYSKAVFLTHPGEKREAPEAGEIFVQKDLLETLKKMVQAEEEALKQKKSRKEAIYAAATRFYKGDIAKEFVRGCQEQGGLITMQDLANYKIYEEEPMHTNYKGIDVYKLSQWTQGPMMLQALNILENFDLKKMGYNSAEYIHTVYQAMNLSFADRDFYYGDPYFPPEEPMKGLLSKAYARQRAGLISADKNDAMAGPGDPYPFEGKSNPYLELLKKRGLLIDTTKRSNPQFMPSHDVRNSSAYIHNSELEDSLYHDRLWRGTTSVEAADESGWVVSITPSGGWIPACIAGKTGVGMSQRMQSFVTNPELNPFNVVEPGKRPRVTLTPSLALKNGKPYLSFAVQGGDTQDQNLLQFFLNMVEFGMTVQQATEAANINSNQLWLSLGGTKEKDRQPRAGHLLLKNTTPEPVRNVLKQMGYTLSFDDRTSGPINAIWFDWEHGSFWGGSSNHGEDYGIGW</sequence>